<feature type="transmembrane region" description="Helical" evidence="8">
    <location>
        <begin position="137"/>
        <end position="157"/>
    </location>
</feature>
<name>A0A4S4LRF2_9AGAM</name>
<feature type="transmembrane region" description="Helical" evidence="8">
    <location>
        <begin position="306"/>
        <end position="328"/>
    </location>
</feature>
<dbReference type="InterPro" id="IPR004813">
    <property type="entry name" value="OPT"/>
</dbReference>
<dbReference type="CDD" id="cd03190">
    <property type="entry name" value="GST_C_Omega_like"/>
    <property type="match status" value="1"/>
</dbReference>
<dbReference type="InterPro" id="IPR036282">
    <property type="entry name" value="Glutathione-S-Trfase_C_sf"/>
</dbReference>
<comment type="caution">
    <text evidence="10">The sequence shown here is derived from an EMBL/GenBank/DDBJ whole genome shotgun (WGS) entry which is preliminary data.</text>
</comment>
<dbReference type="InterPro" id="IPR010987">
    <property type="entry name" value="Glutathione-S-Trfase_C-like"/>
</dbReference>
<evidence type="ECO:0000256" key="1">
    <source>
        <dbReference type="ARBA" id="ARBA00004141"/>
    </source>
</evidence>
<evidence type="ECO:0000313" key="10">
    <source>
        <dbReference type="EMBL" id="THH12710.1"/>
    </source>
</evidence>
<dbReference type="SUPFAM" id="SSF52833">
    <property type="entry name" value="Thioredoxin-like"/>
    <property type="match status" value="1"/>
</dbReference>
<dbReference type="InterPro" id="IPR004045">
    <property type="entry name" value="Glutathione_S-Trfase_N"/>
</dbReference>
<dbReference type="GO" id="GO:0016020">
    <property type="term" value="C:membrane"/>
    <property type="evidence" value="ECO:0007669"/>
    <property type="project" value="UniProtKB-SubCell"/>
</dbReference>
<feature type="transmembrane region" description="Helical" evidence="8">
    <location>
        <begin position="681"/>
        <end position="707"/>
    </location>
</feature>
<dbReference type="Pfam" id="PF03169">
    <property type="entry name" value="OPT"/>
    <property type="match status" value="1"/>
</dbReference>
<feature type="transmembrane region" description="Helical" evidence="8">
    <location>
        <begin position="70"/>
        <end position="90"/>
    </location>
</feature>
<evidence type="ECO:0000256" key="4">
    <source>
        <dbReference type="ARBA" id="ARBA00022692"/>
    </source>
</evidence>
<comment type="subcellular location">
    <subcellularLocation>
        <location evidence="1">Membrane</location>
        <topology evidence="1">Multi-pass membrane protein</topology>
    </subcellularLocation>
</comment>
<dbReference type="PANTHER" id="PTHR32419:SF6">
    <property type="entry name" value="GLUTATHIONE S-TRANSFERASE OMEGA-LIKE 1-RELATED"/>
    <property type="match status" value="1"/>
</dbReference>
<dbReference type="GO" id="GO:0035673">
    <property type="term" value="F:oligopeptide transmembrane transporter activity"/>
    <property type="evidence" value="ECO:0007669"/>
    <property type="project" value="InterPro"/>
</dbReference>
<dbReference type="InterPro" id="IPR016639">
    <property type="entry name" value="GST_Omega/GSH"/>
</dbReference>
<feature type="transmembrane region" description="Helical" evidence="8">
    <location>
        <begin position="451"/>
        <end position="469"/>
    </location>
</feature>
<feature type="compositionally biased region" description="Basic and acidic residues" evidence="7">
    <location>
        <begin position="26"/>
        <end position="37"/>
    </location>
</feature>
<dbReference type="GO" id="GO:0005737">
    <property type="term" value="C:cytoplasm"/>
    <property type="evidence" value="ECO:0007669"/>
    <property type="project" value="TreeGrafter"/>
</dbReference>
<dbReference type="GO" id="GO:0004364">
    <property type="term" value="F:glutathione transferase activity"/>
    <property type="evidence" value="ECO:0007669"/>
    <property type="project" value="InterPro"/>
</dbReference>
<feature type="region of interest" description="Disordered" evidence="7">
    <location>
        <begin position="18"/>
        <end position="37"/>
    </location>
</feature>
<keyword evidence="11" id="KW-1185">Reference proteome</keyword>
<dbReference type="InterPro" id="IPR036249">
    <property type="entry name" value="Thioredoxin-like_sf"/>
</dbReference>
<evidence type="ECO:0000256" key="3">
    <source>
        <dbReference type="ARBA" id="ARBA00022448"/>
    </source>
</evidence>
<evidence type="ECO:0000313" key="11">
    <source>
        <dbReference type="Proteomes" id="UP000310158"/>
    </source>
</evidence>
<dbReference type="AlphaFoldDB" id="A0A4S4LRF2"/>
<feature type="transmembrane region" description="Helical" evidence="8">
    <location>
        <begin position="96"/>
        <end position="117"/>
    </location>
</feature>
<keyword evidence="4 8" id="KW-0812">Transmembrane</keyword>
<feature type="transmembrane region" description="Helical" evidence="8">
    <location>
        <begin position="611"/>
        <end position="630"/>
    </location>
</feature>
<keyword evidence="5 8" id="KW-1133">Transmembrane helix</keyword>
<dbReference type="SUPFAM" id="SSF47616">
    <property type="entry name" value="GST C-terminal domain-like"/>
    <property type="match status" value="1"/>
</dbReference>
<gene>
    <name evidence="10" type="ORF">EW146_g7441</name>
</gene>
<dbReference type="PROSITE" id="PS50405">
    <property type="entry name" value="GST_CTER"/>
    <property type="match status" value="1"/>
</dbReference>
<feature type="transmembrane region" description="Helical" evidence="8">
    <location>
        <begin position="234"/>
        <end position="254"/>
    </location>
</feature>
<dbReference type="PANTHER" id="PTHR32419">
    <property type="entry name" value="GLUTATHIONYL-HYDROQUINONE REDUCTASE"/>
    <property type="match status" value="1"/>
</dbReference>
<dbReference type="Gene3D" id="1.20.1050.10">
    <property type="match status" value="1"/>
</dbReference>
<evidence type="ECO:0000256" key="6">
    <source>
        <dbReference type="ARBA" id="ARBA00023136"/>
    </source>
</evidence>
<sequence>MSTALIDEAALPVVNRAASQTTSSYGDEKREYSAPQEVKVEESFETADVTKPFPIDPNEPEEEHQLTFRALLVGCILGAVVGASNIYLGLKTGFTFGPQLFGAIFGFAILKPISRVLPESGLLGRFLGGPFGPKENCTVQTAATASGGLGILFVSAVPAMYRLNLLSDKPQQDVGRLIALTVTAGFFGVFFVIPLRKHFIVHQKLTFPTPAATAYTIRALHNGRTGAIAAKKKSLGLIVTLISAFLFKVVSLYAPGIVWDWHIGWTLYRIGFTSIISLENYGWWIEFTPAFFGAGQLSGMNASWSFFGGAVLAWGIIAPSLIATGRAVGIPVSNEFPLISYLGMNFASVDDFVNNPSPRYWLLWPGVFMMLLYSAADVIIGAAGPVYRSIRSIQFTGGRNPFKWFSDDDDGEDEDLTPKEDRIPNWAWTGGLFVSIVMSCALLATQFHVNVGEAILALILAFLFSFIGVQSSGYTDVNPISTVAKASQLIFGGIGKGQGLALRPAEMLNLSAGVVSAGAAAQAVDMTGDLKTGYLLRAKPKNQFVAQLVGAVVAVFLTSGLFILFTTASPCIIHPPADGKCTYGAPSVSAWAAVALAVASPKLPIPSSSGYTAIALGIFSVISVVAKHFLIPKKHWHWVPNWNAVGLAFVVPQVYYPIAMIFGATFNYIWQRRNPASYDMYMFPISAGLLAGEGLGGVFGALLAVAGVDGSKFGTIIGCPGLECAIITLMSVRGDRAAVYGQGFPTGDAPAFSVPLPTSASTLMISMSAPARDVSRQSDIAKMTVDSDGSFKRLPSVFRNSVEKGGQFPPENGETKSSSRIRYDRYHLYVSYACPWATRTLIMRKLKGLEDIIGEPPPFSLIVRLTRAHAMLPGVSVVSPHMGDQGWPFASADKFPGADVDPLYNAQHIKELYLRANPEYSGRFTVPVLWDKKQHTIVNNESSEIIRIFNTAFNGLIPKEKAELDFYPEELRKEIDSVNEWVYDAINSAFSSPIHEKAWRELMLSVDEFVDGVYKSGFATTFEAYRAAVIPLFEALDRIEKMLKSKTYLIGDRLSEADIRLFVTIVRFDPVYVGHFKCNIRTIRGGYPNIHLWLRRLYWQNYAFQSTTDFEHIKTHYYWSHPMARCPFSPTGRLGLIYCPQINPYRIVPIGPVPHIEPL</sequence>
<feature type="transmembrane region" description="Helical" evidence="8">
    <location>
        <begin position="361"/>
        <end position="383"/>
    </location>
</feature>
<dbReference type="Pfam" id="PF13409">
    <property type="entry name" value="GST_N_2"/>
    <property type="match status" value="1"/>
</dbReference>
<reference evidence="10 11" key="1">
    <citation type="submission" date="2019-02" db="EMBL/GenBank/DDBJ databases">
        <title>Genome sequencing of the rare red list fungi Bondarzewia mesenterica.</title>
        <authorList>
            <person name="Buettner E."/>
            <person name="Kellner H."/>
        </authorList>
    </citation>
    <scope>NUCLEOTIDE SEQUENCE [LARGE SCALE GENOMIC DNA]</scope>
    <source>
        <strain evidence="10 11">DSM 108281</strain>
    </source>
</reference>
<dbReference type="OrthoDB" id="77405at2759"/>
<proteinExistence type="inferred from homology"/>
<evidence type="ECO:0000256" key="7">
    <source>
        <dbReference type="SAM" id="MobiDB-lite"/>
    </source>
</evidence>
<evidence type="ECO:0000259" key="9">
    <source>
        <dbReference type="PROSITE" id="PS50405"/>
    </source>
</evidence>
<feature type="transmembrane region" description="Helical" evidence="8">
    <location>
        <begin position="177"/>
        <end position="195"/>
    </location>
</feature>
<evidence type="ECO:0000256" key="2">
    <source>
        <dbReference type="ARBA" id="ARBA00008807"/>
    </source>
</evidence>
<feature type="domain" description="GST C-terminal" evidence="9">
    <location>
        <begin position="968"/>
        <end position="1117"/>
    </location>
</feature>
<organism evidence="10 11">
    <name type="scientific">Bondarzewia mesenterica</name>
    <dbReference type="NCBI Taxonomy" id="1095465"/>
    <lineage>
        <taxon>Eukaryota</taxon>
        <taxon>Fungi</taxon>
        <taxon>Dikarya</taxon>
        <taxon>Basidiomycota</taxon>
        <taxon>Agaricomycotina</taxon>
        <taxon>Agaricomycetes</taxon>
        <taxon>Russulales</taxon>
        <taxon>Bondarzewiaceae</taxon>
        <taxon>Bondarzewia</taxon>
    </lineage>
</organism>
<evidence type="ECO:0000256" key="5">
    <source>
        <dbReference type="ARBA" id="ARBA00022989"/>
    </source>
</evidence>
<protein>
    <recommendedName>
        <fullName evidence="9">GST C-terminal domain-containing protein</fullName>
    </recommendedName>
</protein>
<evidence type="ECO:0000256" key="8">
    <source>
        <dbReference type="SAM" id="Phobius"/>
    </source>
</evidence>
<feature type="transmembrane region" description="Helical" evidence="8">
    <location>
        <begin position="544"/>
        <end position="563"/>
    </location>
</feature>
<comment type="similarity">
    <text evidence="2">Belongs to the oligopeptide OPT transporter family.</text>
</comment>
<dbReference type="Pfam" id="PF13410">
    <property type="entry name" value="GST_C_2"/>
    <property type="match status" value="1"/>
</dbReference>
<dbReference type="InterPro" id="IPR047047">
    <property type="entry name" value="GST_Omega-like_C"/>
</dbReference>
<dbReference type="EMBL" id="SGPL01000429">
    <property type="protein sequence ID" value="THH12710.1"/>
    <property type="molecule type" value="Genomic_DNA"/>
</dbReference>
<feature type="transmembrane region" description="Helical" evidence="8">
    <location>
        <begin position="713"/>
        <end position="732"/>
    </location>
</feature>
<dbReference type="Proteomes" id="UP000310158">
    <property type="component" value="Unassembled WGS sequence"/>
</dbReference>
<dbReference type="Gene3D" id="3.40.30.10">
    <property type="entry name" value="Glutaredoxin"/>
    <property type="match status" value="1"/>
</dbReference>
<accession>A0A4S4LRF2</accession>
<feature type="transmembrane region" description="Helical" evidence="8">
    <location>
        <begin position="266"/>
        <end position="285"/>
    </location>
</feature>
<feature type="transmembrane region" description="Helical" evidence="8">
    <location>
        <begin position="426"/>
        <end position="445"/>
    </location>
</feature>
<keyword evidence="3" id="KW-0813">Transport</keyword>
<keyword evidence="6 8" id="KW-0472">Membrane</keyword>
<feature type="transmembrane region" description="Helical" evidence="8">
    <location>
        <begin position="642"/>
        <end position="669"/>
    </location>
</feature>